<dbReference type="Proteomes" id="UP000289340">
    <property type="component" value="Chromosome 6"/>
</dbReference>
<gene>
    <name evidence="2" type="ORF">D0Y65_013310</name>
</gene>
<comment type="caution">
    <text evidence="2">The sequence shown here is derived from an EMBL/GenBank/DDBJ whole genome shotgun (WGS) entry which is preliminary data.</text>
</comment>
<sequence>MIQQSIASKFCEYSLGNCKMDLPNRDKQLTVAVKKTALRDLQNDNKIMVPTSVGSSSFFKDKDLGTDSSRVSGTKRPLSDYPLNHHLQQSPSNNAANGHLVYVRRKSEAELSKGTAFENPSIDAYCPHSRQLCCGEETAQPKSQTKEPPQLKEPKVSCFPAFAPFPMASSMNSSGKPSVPISLGKSAMKLAPVESNYVTASSGPTTIGNPKGLKNLHWEERYQQLQMFLRKLDQSDQEEYIQMLRSLSSVELSKHAVELEKRSIQLSLEEAKELQRVAVLNVLGKSVKNFKAPADHDECSDKLKALS</sequence>
<dbReference type="Gramene" id="XM_028378635.1">
    <property type="protein sequence ID" value="XP_028234436.1"/>
    <property type="gene ID" value="LOC114414389"/>
</dbReference>
<dbReference type="PANTHER" id="PTHR34555:SF1">
    <property type="entry name" value="INTEGRAL MEMBRANE HEMOLYSIN-III-LIKE PROTEIN"/>
    <property type="match status" value="1"/>
</dbReference>
<protein>
    <submittedName>
        <fullName evidence="2">Uncharacterized protein</fullName>
    </submittedName>
</protein>
<reference evidence="2 3" key="1">
    <citation type="submission" date="2018-09" db="EMBL/GenBank/DDBJ databases">
        <title>A high-quality reference genome of wild soybean provides a powerful tool to mine soybean genomes.</title>
        <authorList>
            <person name="Xie M."/>
            <person name="Chung C.Y.L."/>
            <person name="Li M.-W."/>
            <person name="Wong F.-L."/>
            <person name="Chan T.-F."/>
            <person name="Lam H.-M."/>
        </authorList>
    </citation>
    <scope>NUCLEOTIDE SEQUENCE [LARGE SCALE GENOMIC DNA]</scope>
    <source>
        <strain evidence="3">cv. W05</strain>
        <tissue evidence="2">Hypocotyl of etiolated seedlings</tissue>
    </source>
</reference>
<dbReference type="Pfam" id="PF10044">
    <property type="entry name" value="LIN52"/>
    <property type="match status" value="1"/>
</dbReference>
<dbReference type="Gramene" id="XM_028378636.1">
    <property type="protein sequence ID" value="XP_028234437.1"/>
    <property type="gene ID" value="LOC114414389"/>
</dbReference>
<accession>A0A445K2J1</accession>
<evidence type="ECO:0000256" key="1">
    <source>
        <dbReference type="SAM" id="MobiDB-lite"/>
    </source>
</evidence>
<feature type="region of interest" description="Disordered" evidence="1">
    <location>
        <begin position="58"/>
        <end position="77"/>
    </location>
</feature>
<dbReference type="Gramene" id="XM_028378637.1">
    <property type="protein sequence ID" value="XP_028234438.1"/>
    <property type="gene ID" value="LOC114414389"/>
</dbReference>
<dbReference type="GO" id="GO:0070176">
    <property type="term" value="C:DRM complex"/>
    <property type="evidence" value="ECO:0007669"/>
    <property type="project" value="InterPro"/>
</dbReference>
<organism evidence="2 3">
    <name type="scientific">Glycine soja</name>
    <name type="common">Wild soybean</name>
    <dbReference type="NCBI Taxonomy" id="3848"/>
    <lineage>
        <taxon>Eukaryota</taxon>
        <taxon>Viridiplantae</taxon>
        <taxon>Streptophyta</taxon>
        <taxon>Embryophyta</taxon>
        <taxon>Tracheophyta</taxon>
        <taxon>Spermatophyta</taxon>
        <taxon>Magnoliopsida</taxon>
        <taxon>eudicotyledons</taxon>
        <taxon>Gunneridae</taxon>
        <taxon>Pentapetalae</taxon>
        <taxon>rosids</taxon>
        <taxon>fabids</taxon>
        <taxon>Fabales</taxon>
        <taxon>Fabaceae</taxon>
        <taxon>Papilionoideae</taxon>
        <taxon>50 kb inversion clade</taxon>
        <taxon>NPAAA clade</taxon>
        <taxon>indigoferoid/millettioid clade</taxon>
        <taxon>Phaseoleae</taxon>
        <taxon>Glycine</taxon>
        <taxon>Glycine subgen. Soja</taxon>
    </lineage>
</organism>
<proteinExistence type="predicted"/>
<keyword evidence="3" id="KW-1185">Reference proteome</keyword>
<dbReference type="AlphaFoldDB" id="A0A445K2J1"/>
<dbReference type="PANTHER" id="PTHR34555">
    <property type="entry name" value="INTEGRAL MEMBRANE HEMOLYSIN-III-LIKE PROTEIN"/>
    <property type="match status" value="1"/>
</dbReference>
<dbReference type="EMBL" id="QZWG01000006">
    <property type="protein sequence ID" value="RZC05051.1"/>
    <property type="molecule type" value="Genomic_DNA"/>
</dbReference>
<dbReference type="InterPro" id="IPR018737">
    <property type="entry name" value="DREAM_LIN52"/>
</dbReference>
<name>A0A445K2J1_GLYSO</name>
<dbReference type="EMBL" id="QZWG01000006">
    <property type="protein sequence ID" value="RZC05053.1"/>
    <property type="molecule type" value="Genomic_DNA"/>
</dbReference>
<dbReference type="EMBL" id="QZWG01000006">
    <property type="protein sequence ID" value="RZC05055.1"/>
    <property type="molecule type" value="Genomic_DNA"/>
</dbReference>
<evidence type="ECO:0000313" key="2">
    <source>
        <dbReference type="EMBL" id="RZC05052.1"/>
    </source>
</evidence>
<evidence type="ECO:0000313" key="3">
    <source>
        <dbReference type="Proteomes" id="UP000289340"/>
    </source>
</evidence>
<dbReference type="EMBL" id="QZWG01000006">
    <property type="protein sequence ID" value="RZC05052.1"/>
    <property type="molecule type" value="Genomic_DNA"/>
</dbReference>
<dbReference type="GO" id="GO:0006355">
    <property type="term" value="P:regulation of DNA-templated transcription"/>
    <property type="evidence" value="ECO:0007669"/>
    <property type="project" value="InterPro"/>
</dbReference>